<dbReference type="STRING" id="361077.A0A151Z2H4"/>
<dbReference type="GO" id="GO:0070006">
    <property type="term" value="F:metalloaminopeptidase activity"/>
    <property type="evidence" value="ECO:0007669"/>
    <property type="project" value="InterPro"/>
</dbReference>
<dbReference type="InterPro" id="IPR029149">
    <property type="entry name" value="Creatin/AminoP/Spt16_N"/>
</dbReference>
<dbReference type="SMART" id="SM01011">
    <property type="entry name" value="AMP_N"/>
    <property type="match status" value="1"/>
</dbReference>
<dbReference type="Proteomes" id="UP000076078">
    <property type="component" value="Unassembled WGS sequence"/>
</dbReference>
<dbReference type="GO" id="GO:0005739">
    <property type="term" value="C:mitochondrion"/>
    <property type="evidence" value="ECO:0007669"/>
    <property type="project" value="TreeGrafter"/>
</dbReference>
<evidence type="ECO:0000313" key="7">
    <source>
        <dbReference type="EMBL" id="KYQ88166.1"/>
    </source>
</evidence>
<keyword evidence="8" id="KW-1185">Reference proteome</keyword>
<feature type="domain" description="Aminopeptidase P N-terminal" evidence="6">
    <location>
        <begin position="1"/>
        <end position="105"/>
    </location>
</feature>
<dbReference type="Pfam" id="PF05195">
    <property type="entry name" value="AMP_N"/>
    <property type="match status" value="1"/>
</dbReference>
<dbReference type="OrthoDB" id="4215474at2759"/>
<dbReference type="Pfam" id="PF00557">
    <property type="entry name" value="Peptidase_M24"/>
    <property type="match status" value="1"/>
</dbReference>
<accession>A0A151Z2H4</accession>
<comment type="cofactor">
    <cofactor evidence="1">
        <name>Mn(2+)</name>
        <dbReference type="ChEBI" id="CHEBI:29035"/>
    </cofactor>
</comment>
<reference evidence="7 8" key="1">
    <citation type="submission" date="2015-12" db="EMBL/GenBank/DDBJ databases">
        <title>Dictyostelia acquired genes for synthesis and detection of signals that induce cell-type specialization by lateral gene transfer from prokaryotes.</title>
        <authorList>
            <person name="Gloeckner G."/>
            <person name="Schaap P."/>
        </authorList>
    </citation>
    <scope>NUCLEOTIDE SEQUENCE [LARGE SCALE GENOMIC DNA]</scope>
    <source>
        <strain evidence="7 8">TK</strain>
    </source>
</reference>
<dbReference type="Gene3D" id="3.40.350.10">
    <property type="entry name" value="Creatinase/prolidase N-terminal domain"/>
    <property type="match status" value="1"/>
</dbReference>
<gene>
    <name evidence="7" type="ORF">DLAC_11416</name>
</gene>
<comment type="caution">
    <text evidence="7">The sequence shown here is derived from an EMBL/GenBank/DDBJ whole genome shotgun (WGS) entry which is preliminary data.</text>
</comment>
<name>A0A151Z2H4_TIELA</name>
<organism evidence="7 8">
    <name type="scientific">Tieghemostelium lacteum</name>
    <name type="common">Slime mold</name>
    <name type="synonym">Dictyostelium lacteum</name>
    <dbReference type="NCBI Taxonomy" id="361077"/>
    <lineage>
        <taxon>Eukaryota</taxon>
        <taxon>Amoebozoa</taxon>
        <taxon>Evosea</taxon>
        <taxon>Eumycetozoa</taxon>
        <taxon>Dictyostelia</taxon>
        <taxon>Dictyosteliales</taxon>
        <taxon>Raperosteliaceae</taxon>
        <taxon>Tieghemostelium</taxon>
    </lineage>
</organism>
<evidence type="ECO:0000256" key="5">
    <source>
        <dbReference type="ARBA" id="ARBA00023211"/>
    </source>
</evidence>
<dbReference type="AlphaFoldDB" id="A0A151Z2H4"/>
<comment type="similarity">
    <text evidence="2">Belongs to the peptidase M24B family.</text>
</comment>
<protein>
    <submittedName>
        <fullName evidence="7">Peptidase M24 family protein</fullName>
    </submittedName>
</protein>
<dbReference type="FunFam" id="3.90.230.10:FF:000002">
    <property type="entry name" value="Xaa-Pro aminopeptidase 3"/>
    <property type="match status" value="1"/>
</dbReference>
<evidence type="ECO:0000259" key="6">
    <source>
        <dbReference type="SMART" id="SM01011"/>
    </source>
</evidence>
<evidence type="ECO:0000256" key="4">
    <source>
        <dbReference type="ARBA" id="ARBA00022801"/>
    </source>
</evidence>
<evidence type="ECO:0000313" key="8">
    <source>
        <dbReference type="Proteomes" id="UP000076078"/>
    </source>
</evidence>
<dbReference type="InterPro" id="IPR007865">
    <property type="entry name" value="Aminopep_P_N"/>
</dbReference>
<dbReference type="InterPro" id="IPR036005">
    <property type="entry name" value="Creatinase/aminopeptidase-like"/>
</dbReference>
<dbReference type="FunCoup" id="A0A151Z2H4">
    <property type="interactions" value="382"/>
</dbReference>
<dbReference type="CDD" id="cd01087">
    <property type="entry name" value="Prolidase"/>
    <property type="match status" value="1"/>
</dbReference>
<dbReference type="GO" id="GO:0006508">
    <property type="term" value="P:proteolysis"/>
    <property type="evidence" value="ECO:0007669"/>
    <property type="project" value="TreeGrafter"/>
</dbReference>
<evidence type="ECO:0000256" key="2">
    <source>
        <dbReference type="ARBA" id="ARBA00008766"/>
    </source>
</evidence>
<evidence type="ECO:0000256" key="3">
    <source>
        <dbReference type="ARBA" id="ARBA00022723"/>
    </source>
</evidence>
<dbReference type="PANTHER" id="PTHR43226:SF4">
    <property type="entry name" value="XAA-PRO AMINOPEPTIDASE 3"/>
    <property type="match status" value="1"/>
</dbReference>
<dbReference type="InterPro" id="IPR052433">
    <property type="entry name" value="X-Pro_dipept-like"/>
</dbReference>
<dbReference type="InParanoid" id="A0A151Z2H4"/>
<sequence>MMSYDIPWDFRQNSNFLYLTGFQEPESIILMEKLSKEHSKIGMFVRPKIKEREIWDGPRCGPTNVTSIFGVDYGLEIDKFKDTLKQLKNQSQLSADNLFINNPHNWNEMFNGLGLEYQEAEAYVQMMRLVKSPAEISMMLESGQIAGRAFAETMKYIKPEMPENEVSAFFEFQVKKNGAKRMSYPPVVASGNSGNTLHYIANNQICKSGDLLLMDAGCEYWNFTSDITRTFPINGKFTDAQKEIYEAVLDVNKKCIEMARIGQTVDSIHRYSVEIITNHLLRLGILKQETMKSSSYHKYYPHSIGHYLGMDTHDTSNYAYSIKLVPGMIITIEPGIYIDKNDLSVPEKYRGIAIRIEDDVAITSTNPLVLTSLAPKEINDIELLMK</sequence>
<dbReference type="OMA" id="DSYFWYL"/>
<dbReference type="SUPFAM" id="SSF53092">
    <property type="entry name" value="Creatinase/prolidase N-terminal domain"/>
    <property type="match status" value="1"/>
</dbReference>
<dbReference type="SUPFAM" id="SSF55920">
    <property type="entry name" value="Creatinase/aminopeptidase"/>
    <property type="match status" value="1"/>
</dbReference>
<evidence type="ECO:0000256" key="1">
    <source>
        <dbReference type="ARBA" id="ARBA00001936"/>
    </source>
</evidence>
<dbReference type="Gene3D" id="3.90.230.10">
    <property type="entry name" value="Creatinase/methionine aminopeptidase superfamily"/>
    <property type="match status" value="1"/>
</dbReference>
<dbReference type="PANTHER" id="PTHR43226">
    <property type="entry name" value="XAA-PRO AMINOPEPTIDASE 3"/>
    <property type="match status" value="1"/>
</dbReference>
<dbReference type="GO" id="GO:0030145">
    <property type="term" value="F:manganese ion binding"/>
    <property type="evidence" value="ECO:0007669"/>
    <property type="project" value="InterPro"/>
</dbReference>
<keyword evidence="3" id="KW-0479">Metal-binding</keyword>
<proteinExistence type="inferred from homology"/>
<keyword evidence="4" id="KW-0378">Hydrolase</keyword>
<keyword evidence="5" id="KW-0464">Manganese</keyword>
<dbReference type="InterPro" id="IPR000994">
    <property type="entry name" value="Pept_M24"/>
</dbReference>
<dbReference type="EMBL" id="LODT01000053">
    <property type="protein sequence ID" value="KYQ88166.1"/>
    <property type="molecule type" value="Genomic_DNA"/>
</dbReference>